<dbReference type="GeneID" id="25300105"/>
<dbReference type="HOGENOM" id="CLU_057547_4_2_1"/>
<dbReference type="Proteomes" id="UP000053029">
    <property type="component" value="Unassembled WGS sequence"/>
</dbReference>
<evidence type="ECO:0000313" key="1">
    <source>
        <dbReference type="EMBL" id="KIW85225.1"/>
    </source>
</evidence>
<evidence type="ECO:0000313" key="2">
    <source>
        <dbReference type="Proteomes" id="UP000053029"/>
    </source>
</evidence>
<dbReference type="EMBL" id="KN846969">
    <property type="protein sequence ID" value="KIW85225.1"/>
    <property type="molecule type" value="Genomic_DNA"/>
</dbReference>
<proteinExistence type="predicted"/>
<dbReference type="STRING" id="1442368.A0A0D2H2Z8"/>
<keyword evidence="2" id="KW-1185">Reference proteome</keyword>
<accession>A0A0D2H2Z8</accession>
<dbReference type="VEuPathDB" id="FungiDB:Z517_00615"/>
<protein>
    <submittedName>
        <fullName evidence="1">Uncharacterized protein</fullName>
    </submittedName>
</protein>
<name>A0A0D2H2Z8_9EURO</name>
<sequence length="306" mass="33505">MANVQTSYFFPPQWTFHVGGPISLGNILHDPKTPQYALNDEDRQPLPKLFIDDTKSHFAVTITNNKAKSAGIGSSLLQLFGFSADLTAERTKTLTWTIEADQLATQEINPKASYVETCFKHPEVQSFLRKTKFRKELYMITGIMAVSSATVSSEIGQKHLFSAKLGANLAPVAAGVPVEAHVSGSISGDRGKQGSFGKSDFILGGANSFKAYKLRKIQYLKTQNVKDMKDVYSGTVLDNDRPALPLEEVEEEEDQTADAQFLGLEDSVAGPDEFEFAAVEAQVSRRESSGGETIEFVLPVESEDVE</sequence>
<dbReference type="AlphaFoldDB" id="A0A0D2H2Z8"/>
<dbReference type="RefSeq" id="XP_013289033.1">
    <property type="nucleotide sequence ID" value="XM_013433579.1"/>
</dbReference>
<reference evidence="1 2" key="1">
    <citation type="submission" date="2015-01" db="EMBL/GenBank/DDBJ databases">
        <title>The Genome Sequence of Fonsecaea pedrosoi CBS 271.37.</title>
        <authorList>
            <consortium name="The Broad Institute Genomics Platform"/>
            <person name="Cuomo C."/>
            <person name="de Hoog S."/>
            <person name="Gorbushina A."/>
            <person name="Stielow B."/>
            <person name="Teixiera M."/>
            <person name="Abouelleil A."/>
            <person name="Chapman S.B."/>
            <person name="Priest M."/>
            <person name="Young S.K."/>
            <person name="Wortman J."/>
            <person name="Nusbaum C."/>
            <person name="Birren B."/>
        </authorList>
    </citation>
    <scope>NUCLEOTIDE SEQUENCE [LARGE SCALE GENOMIC DNA]</scope>
    <source>
        <strain evidence="1 2">CBS 271.37</strain>
    </source>
</reference>
<dbReference type="OrthoDB" id="4500473at2759"/>
<organism evidence="1 2">
    <name type="scientific">Fonsecaea pedrosoi CBS 271.37</name>
    <dbReference type="NCBI Taxonomy" id="1442368"/>
    <lineage>
        <taxon>Eukaryota</taxon>
        <taxon>Fungi</taxon>
        <taxon>Dikarya</taxon>
        <taxon>Ascomycota</taxon>
        <taxon>Pezizomycotina</taxon>
        <taxon>Eurotiomycetes</taxon>
        <taxon>Chaetothyriomycetidae</taxon>
        <taxon>Chaetothyriales</taxon>
        <taxon>Herpotrichiellaceae</taxon>
        <taxon>Fonsecaea</taxon>
    </lineage>
</organism>
<gene>
    <name evidence="1" type="ORF">Z517_00615</name>
</gene>